<gene>
    <name evidence="10" type="ORF">ACFSYS_07360</name>
</gene>
<dbReference type="Pfam" id="PF07715">
    <property type="entry name" value="Plug"/>
    <property type="match status" value="1"/>
</dbReference>
<dbReference type="InterPro" id="IPR023997">
    <property type="entry name" value="TonB-dep_OMP_SusC/RagA_CS"/>
</dbReference>
<dbReference type="RefSeq" id="WP_251740451.1">
    <property type="nucleotide sequence ID" value="NZ_JBHUOJ010000015.1"/>
</dbReference>
<comment type="caution">
    <text evidence="10">The sequence shown here is derived from an EMBL/GenBank/DDBJ whole genome shotgun (WGS) entry which is preliminary data.</text>
</comment>
<keyword evidence="8" id="KW-0732">Signal</keyword>
<evidence type="ECO:0000259" key="9">
    <source>
        <dbReference type="Pfam" id="PF07715"/>
    </source>
</evidence>
<dbReference type="SUPFAM" id="SSF49464">
    <property type="entry name" value="Carboxypeptidase regulatory domain-like"/>
    <property type="match status" value="1"/>
</dbReference>
<comment type="similarity">
    <text evidence="7">Belongs to the TonB-dependent receptor family.</text>
</comment>
<dbReference type="InterPro" id="IPR036942">
    <property type="entry name" value="Beta-barrel_TonB_sf"/>
</dbReference>
<protein>
    <submittedName>
        <fullName evidence="10">SusC/RagA family TonB-linked outer membrane protein</fullName>
    </submittedName>
</protein>
<keyword evidence="4 7" id="KW-0812">Transmembrane</keyword>
<dbReference type="NCBIfam" id="TIGR04056">
    <property type="entry name" value="OMP_RagA_SusC"/>
    <property type="match status" value="1"/>
</dbReference>
<dbReference type="InterPro" id="IPR012910">
    <property type="entry name" value="Plug_dom"/>
</dbReference>
<evidence type="ECO:0000256" key="2">
    <source>
        <dbReference type="ARBA" id="ARBA00022448"/>
    </source>
</evidence>
<evidence type="ECO:0000256" key="8">
    <source>
        <dbReference type="SAM" id="SignalP"/>
    </source>
</evidence>
<evidence type="ECO:0000256" key="3">
    <source>
        <dbReference type="ARBA" id="ARBA00022452"/>
    </source>
</evidence>
<evidence type="ECO:0000256" key="7">
    <source>
        <dbReference type="PROSITE-ProRule" id="PRU01360"/>
    </source>
</evidence>
<dbReference type="Proteomes" id="UP001597438">
    <property type="component" value="Unassembled WGS sequence"/>
</dbReference>
<dbReference type="InterPro" id="IPR023996">
    <property type="entry name" value="TonB-dep_OMP_SusC/RagA"/>
</dbReference>
<keyword evidence="11" id="KW-1185">Reference proteome</keyword>
<comment type="subcellular location">
    <subcellularLocation>
        <location evidence="1 7">Cell outer membrane</location>
        <topology evidence="1 7">Multi-pass membrane protein</topology>
    </subcellularLocation>
</comment>
<feature type="chain" id="PRO_5045301018" evidence="8">
    <location>
        <begin position="23"/>
        <end position="1028"/>
    </location>
</feature>
<dbReference type="EMBL" id="JBHUOJ010000015">
    <property type="protein sequence ID" value="MFD2833104.1"/>
    <property type="molecule type" value="Genomic_DNA"/>
</dbReference>
<dbReference type="Pfam" id="PF13715">
    <property type="entry name" value="CarbopepD_reg_2"/>
    <property type="match status" value="1"/>
</dbReference>
<evidence type="ECO:0000313" key="11">
    <source>
        <dbReference type="Proteomes" id="UP001597438"/>
    </source>
</evidence>
<dbReference type="Gene3D" id="2.170.130.10">
    <property type="entry name" value="TonB-dependent receptor, plug domain"/>
    <property type="match status" value="1"/>
</dbReference>
<feature type="domain" description="TonB-dependent receptor plug" evidence="9">
    <location>
        <begin position="119"/>
        <end position="225"/>
    </location>
</feature>
<accession>A0ABW5X3W4</accession>
<dbReference type="Gene3D" id="2.40.170.20">
    <property type="entry name" value="TonB-dependent receptor, beta-barrel domain"/>
    <property type="match status" value="1"/>
</dbReference>
<dbReference type="SUPFAM" id="SSF56935">
    <property type="entry name" value="Porins"/>
    <property type="match status" value="1"/>
</dbReference>
<evidence type="ECO:0000256" key="6">
    <source>
        <dbReference type="ARBA" id="ARBA00023237"/>
    </source>
</evidence>
<organism evidence="10 11">
    <name type="scientific">Christiangramia antarctica</name>
    <dbReference type="NCBI Taxonomy" id="2058158"/>
    <lineage>
        <taxon>Bacteria</taxon>
        <taxon>Pseudomonadati</taxon>
        <taxon>Bacteroidota</taxon>
        <taxon>Flavobacteriia</taxon>
        <taxon>Flavobacteriales</taxon>
        <taxon>Flavobacteriaceae</taxon>
        <taxon>Christiangramia</taxon>
    </lineage>
</organism>
<keyword evidence="2 7" id="KW-0813">Transport</keyword>
<keyword evidence="5 7" id="KW-0472">Membrane</keyword>
<feature type="signal peptide" evidence="8">
    <location>
        <begin position="1"/>
        <end position="22"/>
    </location>
</feature>
<dbReference type="NCBIfam" id="TIGR04057">
    <property type="entry name" value="SusC_RagA_signa"/>
    <property type="match status" value="1"/>
</dbReference>
<dbReference type="InterPro" id="IPR039426">
    <property type="entry name" value="TonB-dep_rcpt-like"/>
</dbReference>
<evidence type="ECO:0000256" key="5">
    <source>
        <dbReference type="ARBA" id="ARBA00023136"/>
    </source>
</evidence>
<evidence type="ECO:0000256" key="4">
    <source>
        <dbReference type="ARBA" id="ARBA00022692"/>
    </source>
</evidence>
<dbReference type="Gene3D" id="2.60.40.1120">
    <property type="entry name" value="Carboxypeptidase-like, regulatory domain"/>
    <property type="match status" value="1"/>
</dbReference>
<keyword evidence="6 7" id="KW-0998">Cell outer membrane</keyword>
<keyword evidence="3 7" id="KW-1134">Transmembrane beta strand</keyword>
<name>A0ABW5X3W4_9FLAO</name>
<proteinExistence type="inferred from homology"/>
<reference evidence="11" key="1">
    <citation type="journal article" date="2019" name="Int. J. Syst. Evol. Microbiol.">
        <title>The Global Catalogue of Microorganisms (GCM) 10K type strain sequencing project: providing services to taxonomists for standard genome sequencing and annotation.</title>
        <authorList>
            <consortium name="The Broad Institute Genomics Platform"/>
            <consortium name="The Broad Institute Genome Sequencing Center for Infectious Disease"/>
            <person name="Wu L."/>
            <person name="Ma J."/>
        </authorList>
    </citation>
    <scope>NUCLEOTIDE SEQUENCE [LARGE SCALE GENOMIC DNA]</scope>
    <source>
        <strain evidence="11">KCTC 52925</strain>
    </source>
</reference>
<sequence>MKNDLRTCFLVLVYIFSCQVWSQTQQVVTGTVIDDQGIPLPGVSVMVKGTAMGTATNFDGEFSLSVSEPKDAVLVFSFLGYQPQEIAVDLQTTFNITLKQSSEGLDEILIVGYGTQNRKELIGSVAQISSEDIEDRPIAQLRTALTGQMAGVTVTDNTSRPGRPSGSISIRGVGSFGASPQALILVDGIPVDNFNDVNPSTVKTISVLKDASSAAIYGSRAANGVILITTKSGTSGKPKITYEGYLGIETPTAFPDYVNSWEYQEAYFEAENNSSVLTQDQQNIVDLYRAQNDPEYPNTDFLRSVLSRDGIQNSHRIGISGGTDRNTYILSLGYLHQDGLVIDNDFSRYNIRLNLDTKISDKLNLTTRLSAINSDLNEPLSPAGVRGFNGYMMQIIQQAARLPGTFVGKYENGDYGQGLAGSGTPISNLDSDSFNTENSLNLNGNLRLDYSIIPNLKMSFITSYIRDYRRAKRFRSTQRINENILLGPNELSEYFNQNSYYTIQGLADYNKKFNKHEIGLLLGYSFEDYDRENLYAFRDNFPGNDLSVLDVGSPDNQRASGSGSETTLESQFARLKYNFASKYLIEGVIRRDGSSRFPTSNKYAIFPSVAVGWRIGEEKFIEDNFAWINELKLKASWGVLGNQNISDYAYQNTLNSSTSYAYSFGGTISQGVAISTIKDSDLKWESTRTQDLGLEVGLFKNRLNFSAAYYDRYTYDILYSPASSVSGVLGFGISEQNTGELENTGWEFTLNHNNNLGDFSYNIGANYSIVNNKVLSLGVGNVEQPNGLVGNGSSLFVGYPIQTYYGYIAEGLFVDQNDVDTYADQSEINPNVQAGDVRYKDLSGPEGVPDGKVDDTYDRTYLGSRIPKYSYGINLGASYKGFDFSMLLQGFAGVKGRLSGYAGWAFYNTTGNIQRWQYEGHWTAENPNRDAVYPRLETVPGGGTPNTILSSYWLLDASYMRIKNAQLGYNLPEDFLQSTGIANLKIYISGENLGTFSNYRQGWDPEISTDGEFYPIYTTYTLGLNLSF</sequence>
<dbReference type="PROSITE" id="PS52016">
    <property type="entry name" value="TONB_DEPENDENT_REC_3"/>
    <property type="match status" value="1"/>
</dbReference>
<dbReference type="InterPro" id="IPR037066">
    <property type="entry name" value="Plug_dom_sf"/>
</dbReference>
<dbReference type="InterPro" id="IPR008969">
    <property type="entry name" value="CarboxyPept-like_regulatory"/>
</dbReference>
<evidence type="ECO:0000256" key="1">
    <source>
        <dbReference type="ARBA" id="ARBA00004571"/>
    </source>
</evidence>
<evidence type="ECO:0000313" key="10">
    <source>
        <dbReference type="EMBL" id="MFD2833104.1"/>
    </source>
</evidence>